<organism evidence="7 8">
    <name type="scientific">Posidoniimonas polymericola</name>
    <dbReference type="NCBI Taxonomy" id="2528002"/>
    <lineage>
        <taxon>Bacteria</taxon>
        <taxon>Pseudomonadati</taxon>
        <taxon>Planctomycetota</taxon>
        <taxon>Planctomycetia</taxon>
        <taxon>Pirellulales</taxon>
        <taxon>Lacipirellulaceae</taxon>
        <taxon>Posidoniimonas</taxon>
    </lineage>
</organism>
<dbReference type="PROSITE" id="PS51355">
    <property type="entry name" value="GLUTATHIONE_PEROXID_3"/>
    <property type="match status" value="1"/>
</dbReference>
<dbReference type="GO" id="GO:0034599">
    <property type="term" value="P:cellular response to oxidative stress"/>
    <property type="evidence" value="ECO:0007669"/>
    <property type="project" value="TreeGrafter"/>
</dbReference>
<feature type="chain" id="PRO_5023130442" description="Glutathione peroxidase" evidence="6">
    <location>
        <begin position="21"/>
        <end position="198"/>
    </location>
</feature>
<comment type="similarity">
    <text evidence="1 5">Belongs to the glutathione peroxidase family.</text>
</comment>
<dbReference type="InterPro" id="IPR029759">
    <property type="entry name" value="GPX_AS"/>
</dbReference>
<dbReference type="PIRSF" id="PIRSF000303">
    <property type="entry name" value="Glutathion_perox"/>
    <property type="match status" value="1"/>
</dbReference>
<dbReference type="Gene3D" id="3.40.30.10">
    <property type="entry name" value="Glutaredoxin"/>
    <property type="match status" value="1"/>
</dbReference>
<dbReference type="InterPro" id="IPR036249">
    <property type="entry name" value="Thioredoxin-like_sf"/>
</dbReference>
<protein>
    <recommendedName>
        <fullName evidence="5">Glutathione peroxidase</fullName>
    </recommendedName>
</protein>
<evidence type="ECO:0000256" key="5">
    <source>
        <dbReference type="RuleBase" id="RU000499"/>
    </source>
</evidence>
<comment type="caution">
    <text evidence="7">The sequence shown here is derived from an EMBL/GenBank/DDBJ whole genome shotgun (WGS) entry which is preliminary data.</text>
</comment>
<name>A0A5C5YCK5_9BACT</name>
<dbReference type="RefSeq" id="WP_231956547.1">
    <property type="nucleotide sequence ID" value="NZ_SJPO01000010.1"/>
</dbReference>
<feature type="signal peptide" evidence="6">
    <location>
        <begin position="1"/>
        <end position="20"/>
    </location>
</feature>
<evidence type="ECO:0000313" key="8">
    <source>
        <dbReference type="Proteomes" id="UP000318478"/>
    </source>
</evidence>
<dbReference type="PROSITE" id="PS00460">
    <property type="entry name" value="GLUTATHIONE_PEROXID_1"/>
    <property type="match status" value="1"/>
</dbReference>
<dbReference type="GO" id="GO:0004601">
    <property type="term" value="F:peroxidase activity"/>
    <property type="evidence" value="ECO:0007669"/>
    <property type="project" value="UniProtKB-KW"/>
</dbReference>
<dbReference type="InterPro" id="IPR000889">
    <property type="entry name" value="Glutathione_peroxidase"/>
</dbReference>
<dbReference type="CDD" id="cd00340">
    <property type="entry name" value="GSH_Peroxidase"/>
    <property type="match status" value="1"/>
</dbReference>
<keyword evidence="2 5" id="KW-0575">Peroxidase</keyword>
<dbReference type="Pfam" id="PF00255">
    <property type="entry name" value="GSHPx"/>
    <property type="match status" value="1"/>
</dbReference>
<evidence type="ECO:0000256" key="2">
    <source>
        <dbReference type="ARBA" id="ARBA00022559"/>
    </source>
</evidence>
<proteinExistence type="inferred from homology"/>
<dbReference type="SUPFAM" id="SSF52833">
    <property type="entry name" value="Thioredoxin-like"/>
    <property type="match status" value="1"/>
</dbReference>
<feature type="active site" evidence="4">
    <location>
        <position position="67"/>
    </location>
</feature>
<evidence type="ECO:0000256" key="6">
    <source>
        <dbReference type="SAM" id="SignalP"/>
    </source>
</evidence>
<gene>
    <name evidence="7" type="primary">gpx2</name>
    <name evidence="7" type="ORF">Pla123a_37820</name>
</gene>
<dbReference type="PANTHER" id="PTHR11592:SF78">
    <property type="entry name" value="GLUTATHIONE PEROXIDASE"/>
    <property type="match status" value="1"/>
</dbReference>
<accession>A0A5C5YCK5</accession>
<keyword evidence="3 5" id="KW-0560">Oxidoreductase</keyword>
<evidence type="ECO:0000256" key="1">
    <source>
        <dbReference type="ARBA" id="ARBA00006926"/>
    </source>
</evidence>
<evidence type="ECO:0000256" key="4">
    <source>
        <dbReference type="PIRSR" id="PIRSR000303-1"/>
    </source>
</evidence>
<evidence type="ECO:0000313" key="7">
    <source>
        <dbReference type="EMBL" id="TWT73447.1"/>
    </source>
</evidence>
<reference evidence="7 8" key="1">
    <citation type="submission" date="2019-02" db="EMBL/GenBank/DDBJ databases">
        <title>Deep-cultivation of Planctomycetes and their phenomic and genomic characterization uncovers novel biology.</title>
        <authorList>
            <person name="Wiegand S."/>
            <person name="Jogler M."/>
            <person name="Boedeker C."/>
            <person name="Pinto D."/>
            <person name="Vollmers J."/>
            <person name="Rivas-Marin E."/>
            <person name="Kohn T."/>
            <person name="Peeters S.H."/>
            <person name="Heuer A."/>
            <person name="Rast P."/>
            <person name="Oberbeckmann S."/>
            <person name="Bunk B."/>
            <person name="Jeske O."/>
            <person name="Meyerdierks A."/>
            <person name="Storesund J.E."/>
            <person name="Kallscheuer N."/>
            <person name="Luecker S."/>
            <person name="Lage O.M."/>
            <person name="Pohl T."/>
            <person name="Merkel B.J."/>
            <person name="Hornburger P."/>
            <person name="Mueller R.-W."/>
            <person name="Bruemmer F."/>
            <person name="Labrenz M."/>
            <person name="Spormann A.M."/>
            <person name="Op Den Camp H."/>
            <person name="Overmann J."/>
            <person name="Amann R."/>
            <person name="Jetten M.S.M."/>
            <person name="Mascher T."/>
            <person name="Medema M.H."/>
            <person name="Devos D.P."/>
            <person name="Kaster A.-K."/>
            <person name="Ovreas L."/>
            <person name="Rohde M."/>
            <person name="Galperin M.Y."/>
            <person name="Jogler C."/>
        </authorList>
    </citation>
    <scope>NUCLEOTIDE SEQUENCE [LARGE SCALE GENOMIC DNA]</scope>
    <source>
        <strain evidence="7 8">Pla123a</strain>
    </source>
</reference>
<keyword evidence="6" id="KW-0732">Signal</keyword>
<dbReference type="AlphaFoldDB" id="A0A5C5YCK5"/>
<sequence length="198" mass="21824" precursor="true">MLIRSIVTMLSLMLLPAAKAAETAPDLGERASALDFEMAKLGKDGKVNLSKEYEGKVVMLVNVASRCGLTPQYEALQMLHEKYADRGLAIVGVPCNQFGGQEPGAPQEILTFCKTNYDVGFDLLEKSNVKIKGDNQTPIYQYLTSKQTNPEYAGEISWNFTKFLFNRDGDVIARFEPRTKPDSPEVVAAIEAALAEKK</sequence>
<dbReference type="PANTHER" id="PTHR11592">
    <property type="entry name" value="GLUTATHIONE PEROXIDASE"/>
    <property type="match status" value="1"/>
</dbReference>
<dbReference type="PRINTS" id="PR01011">
    <property type="entry name" value="GLUTPROXDASE"/>
</dbReference>
<evidence type="ECO:0000256" key="3">
    <source>
        <dbReference type="ARBA" id="ARBA00023002"/>
    </source>
</evidence>
<dbReference type="Proteomes" id="UP000318478">
    <property type="component" value="Unassembled WGS sequence"/>
</dbReference>
<keyword evidence="8" id="KW-1185">Reference proteome</keyword>
<dbReference type="EMBL" id="SJPO01000010">
    <property type="protein sequence ID" value="TWT73447.1"/>
    <property type="molecule type" value="Genomic_DNA"/>
</dbReference>